<evidence type="ECO:0000313" key="4">
    <source>
        <dbReference type="EnsemblMetazoa" id="ADIR000330-PA"/>
    </source>
</evidence>
<feature type="compositionally biased region" description="Low complexity" evidence="1">
    <location>
        <begin position="143"/>
        <end position="156"/>
    </location>
</feature>
<dbReference type="InterPro" id="IPR000008">
    <property type="entry name" value="C2_dom"/>
</dbReference>
<feature type="transmembrane region" description="Helical" evidence="2">
    <location>
        <begin position="6"/>
        <end position="28"/>
    </location>
</feature>
<dbReference type="GO" id="GO:0017156">
    <property type="term" value="P:calcium-ion regulated exocytosis"/>
    <property type="evidence" value="ECO:0007669"/>
    <property type="project" value="TreeGrafter"/>
</dbReference>
<dbReference type="GO" id="GO:0030276">
    <property type="term" value="F:clathrin binding"/>
    <property type="evidence" value="ECO:0007669"/>
    <property type="project" value="TreeGrafter"/>
</dbReference>
<proteinExistence type="predicted"/>
<feature type="region of interest" description="Disordered" evidence="1">
    <location>
        <begin position="78"/>
        <end position="271"/>
    </location>
</feature>
<keyword evidence="2" id="KW-1133">Transmembrane helix</keyword>
<dbReference type="STRING" id="7168.A0A182MY75"/>
<dbReference type="SUPFAM" id="SSF49562">
    <property type="entry name" value="C2 domain (Calcium/lipid-binding domain, CaLB)"/>
    <property type="match status" value="2"/>
</dbReference>
<keyword evidence="5" id="KW-1185">Reference proteome</keyword>
<dbReference type="Proteomes" id="UP000075884">
    <property type="component" value="Unassembled WGS sequence"/>
</dbReference>
<reference evidence="4" key="2">
    <citation type="submission" date="2020-05" db="UniProtKB">
        <authorList>
            <consortium name="EnsemblMetazoa"/>
        </authorList>
    </citation>
    <scope>IDENTIFICATION</scope>
    <source>
        <strain evidence="4">WRAIR2</strain>
    </source>
</reference>
<dbReference type="VEuPathDB" id="VectorBase:ADIR000330"/>
<dbReference type="Gene3D" id="2.60.40.150">
    <property type="entry name" value="C2 domain"/>
    <property type="match status" value="2"/>
</dbReference>
<dbReference type="SMART" id="SM00239">
    <property type="entry name" value="C2"/>
    <property type="match status" value="2"/>
</dbReference>
<reference evidence="5" key="1">
    <citation type="submission" date="2013-03" db="EMBL/GenBank/DDBJ databases">
        <title>The Genome Sequence of Anopheles dirus WRAIR2.</title>
        <authorList>
            <consortium name="The Broad Institute Genomics Platform"/>
            <person name="Neafsey D.E."/>
            <person name="Walton C."/>
            <person name="Walker B."/>
            <person name="Young S.K."/>
            <person name="Zeng Q."/>
            <person name="Gargeya S."/>
            <person name="Fitzgerald M."/>
            <person name="Haas B."/>
            <person name="Abouelleil A."/>
            <person name="Allen A.W."/>
            <person name="Alvarado L."/>
            <person name="Arachchi H.M."/>
            <person name="Berlin A.M."/>
            <person name="Chapman S.B."/>
            <person name="Gainer-Dewar J."/>
            <person name="Goldberg J."/>
            <person name="Griggs A."/>
            <person name="Gujja S."/>
            <person name="Hansen M."/>
            <person name="Howarth C."/>
            <person name="Imamovic A."/>
            <person name="Ireland A."/>
            <person name="Larimer J."/>
            <person name="McCowan C."/>
            <person name="Murphy C."/>
            <person name="Pearson M."/>
            <person name="Poon T.W."/>
            <person name="Priest M."/>
            <person name="Roberts A."/>
            <person name="Saif S."/>
            <person name="Shea T."/>
            <person name="Sisk P."/>
            <person name="Sykes S."/>
            <person name="Wortman J."/>
            <person name="Nusbaum C."/>
            <person name="Birren B."/>
        </authorList>
    </citation>
    <scope>NUCLEOTIDE SEQUENCE [LARGE SCALE GENOMIC DNA]</scope>
    <source>
        <strain evidence="5">WRAIR2</strain>
    </source>
</reference>
<feature type="compositionally biased region" description="Low complexity" evidence="1">
    <location>
        <begin position="218"/>
        <end position="229"/>
    </location>
</feature>
<keyword evidence="2" id="KW-0812">Transmembrane</keyword>
<organism evidence="4 5">
    <name type="scientific">Anopheles dirus</name>
    <dbReference type="NCBI Taxonomy" id="7168"/>
    <lineage>
        <taxon>Eukaryota</taxon>
        <taxon>Metazoa</taxon>
        <taxon>Ecdysozoa</taxon>
        <taxon>Arthropoda</taxon>
        <taxon>Hexapoda</taxon>
        <taxon>Insecta</taxon>
        <taxon>Pterygota</taxon>
        <taxon>Neoptera</taxon>
        <taxon>Endopterygota</taxon>
        <taxon>Diptera</taxon>
        <taxon>Nematocera</taxon>
        <taxon>Culicoidea</taxon>
        <taxon>Culicidae</taxon>
        <taxon>Anophelinae</taxon>
        <taxon>Anopheles</taxon>
    </lineage>
</organism>
<dbReference type="GO" id="GO:0005886">
    <property type="term" value="C:plasma membrane"/>
    <property type="evidence" value="ECO:0007669"/>
    <property type="project" value="TreeGrafter"/>
</dbReference>
<accession>A0A182MY75</accession>
<dbReference type="GO" id="GO:0070382">
    <property type="term" value="C:exocytic vesicle"/>
    <property type="evidence" value="ECO:0007669"/>
    <property type="project" value="TreeGrafter"/>
</dbReference>
<dbReference type="AlphaFoldDB" id="A0A182MY75"/>
<keyword evidence="2" id="KW-0472">Membrane</keyword>
<dbReference type="Pfam" id="PF00168">
    <property type="entry name" value="C2"/>
    <property type="match status" value="2"/>
</dbReference>
<feature type="domain" description="C2" evidence="3">
    <location>
        <begin position="287"/>
        <end position="406"/>
    </location>
</feature>
<feature type="compositionally biased region" description="Polar residues" evidence="1">
    <location>
        <begin position="164"/>
        <end position="176"/>
    </location>
</feature>
<evidence type="ECO:0000313" key="5">
    <source>
        <dbReference type="Proteomes" id="UP000075884"/>
    </source>
</evidence>
<evidence type="ECO:0000259" key="3">
    <source>
        <dbReference type="PROSITE" id="PS50004"/>
    </source>
</evidence>
<dbReference type="GO" id="GO:0005544">
    <property type="term" value="F:calcium-dependent phospholipid binding"/>
    <property type="evidence" value="ECO:0007669"/>
    <property type="project" value="TreeGrafter"/>
</dbReference>
<dbReference type="GO" id="GO:0001786">
    <property type="term" value="F:phosphatidylserine binding"/>
    <property type="evidence" value="ECO:0007669"/>
    <property type="project" value="TreeGrafter"/>
</dbReference>
<evidence type="ECO:0000256" key="1">
    <source>
        <dbReference type="SAM" id="MobiDB-lite"/>
    </source>
</evidence>
<dbReference type="EnsemblMetazoa" id="ADIR000330-RA">
    <property type="protein sequence ID" value="ADIR000330-PA"/>
    <property type="gene ID" value="ADIR000330"/>
</dbReference>
<dbReference type="GO" id="GO:0005509">
    <property type="term" value="F:calcium ion binding"/>
    <property type="evidence" value="ECO:0007669"/>
    <property type="project" value="TreeGrafter"/>
</dbReference>
<dbReference type="CDD" id="cd00276">
    <property type="entry name" value="C2B_Synaptotagmin"/>
    <property type="match status" value="1"/>
</dbReference>
<dbReference type="PANTHER" id="PTHR10024">
    <property type="entry name" value="SYNAPTOTAGMIN"/>
    <property type="match status" value="1"/>
</dbReference>
<dbReference type="FunFam" id="2.60.40.150:FF:000179">
    <property type="entry name" value="synaptotagmin-5 isoform X2"/>
    <property type="match status" value="1"/>
</dbReference>
<feature type="compositionally biased region" description="Low complexity" evidence="1">
    <location>
        <begin position="256"/>
        <end position="265"/>
    </location>
</feature>
<feature type="domain" description="C2" evidence="3">
    <location>
        <begin position="417"/>
        <end position="544"/>
    </location>
</feature>
<dbReference type="PROSITE" id="PS50004">
    <property type="entry name" value="C2"/>
    <property type="match status" value="2"/>
</dbReference>
<dbReference type="FunFam" id="2.60.40.150:FF:000180">
    <property type="entry name" value="synaptotagmin-5 isoform X2"/>
    <property type="match status" value="1"/>
</dbReference>
<sequence>MVFVSSAVLGAAAGTGLALLVAVTIVMYRYYVVRRKGKEWAELDRLEEKKAARKINLQDCNVTSGSVPVQPASSVVHHSISSETLGTSGPVEVTPSPLQPAVASAGSAKKSYGTGDTRGPAGCRPVAHGPVGAGSSHASRNNSMESVHSRSSSYRESVPKFMTHANSDTRSTTSDNLILRKSRSPSPMRTFSLEGRFPIGSGSNPAAGPADGPERGSKASLASVVSSASPREFGSPKKRNSTFSGVVSLAGDGSAPDSPIGSIRSDSSRSPRRRVPVILAANDIHSVLGRFHLRLKYDGGKEELLVHLVEAQDLTPAGDTGFRDPYVKMFLEPDEEQRTQQTAVHRTETHPYFDQQLSFPLKPRNLVKSNFVLQLLDYDRFSHDEVVGEIRFLLNTLDLSGCELWGDLIAVRKPSETTAELLISLSYLPQAERLTVVVMKAKNLSISHEPFVKLYLLVNDKRTKKRKTSAIRALDPTNPIWNEAFTFELPSSQLQDAGVELFVTSNEGEGQDLGCGVGLREGGSGTQHWQDLMQNNRKPIAMWHVLR</sequence>
<evidence type="ECO:0000256" key="2">
    <source>
        <dbReference type="SAM" id="Phobius"/>
    </source>
</evidence>
<name>A0A182MY75_9DIPT</name>
<protein>
    <recommendedName>
        <fullName evidence="3">C2 domain-containing protein</fullName>
    </recommendedName>
</protein>
<dbReference type="PANTHER" id="PTHR10024:SF378">
    <property type="entry name" value="SYNAPTOTAGMIN BETA, ISOFORM D"/>
    <property type="match status" value="1"/>
</dbReference>
<dbReference type="InterPro" id="IPR035892">
    <property type="entry name" value="C2_domain_sf"/>
</dbReference>
<dbReference type="GO" id="GO:0000149">
    <property type="term" value="F:SNARE binding"/>
    <property type="evidence" value="ECO:0007669"/>
    <property type="project" value="TreeGrafter"/>
</dbReference>